<feature type="compositionally biased region" description="Low complexity" evidence="1">
    <location>
        <begin position="577"/>
        <end position="589"/>
    </location>
</feature>
<gene>
    <name evidence="2" type="ORF">F5X68DRAFT_228646</name>
</gene>
<feature type="compositionally biased region" description="Pro residues" evidence="1">
    <location>
        <begin position="338"/>
        <end position="354"/>
    </location>
</feature>
<feature type="compositionally biased region" description="Acidic residues" evidence="1">
    <location>
        <begin position="105"/>
        <end position="122"/>
    </location>
</feature>
<reference evidence="2" key="1">
    <citation type="journal article" date="2021" name="Nat. Commun.">
        <title>Genetic determinants of endophytism in the Arabidopsis root mycobiome.</title>
        <authorList>
            <person name="Mesny F."/>
            <person name="Miyauchi S."/>
            <person name="Thiergart T."/>
            <person name="Pickel B."/>
            <person name="Atanasova L."/>
            <person name="Karlsson M."/>
            <person name="Huettel B."/>
            <person name="Barry K.W."/>
            <person name="Haridas S."/>
            <person name="Chen C."/>
            <person name="Bauer D."/>
            <person name="Andreopoulos W."/>
            <person name="Pangilinan J."/>
            <person name="LaButti K."/>
            <person name="Riley R."/>
            <person name="Lipzen A."/>
            <person name="Clum A."/>
            <person name="Drula E."/>
            <person name="Henrissat B."/>
            <person name="Kohler A."/>
            <person name="Grigoriev I.V."/>
            <person name="Martin F.M."/>
            <person name="Hacquard S."/>
        </authorList>
    </citation>
    <scope>NUCLEOTIDE SEQUENCE</scope>
    <source>
        <strain evidence="2">MPI-SDFR-AT-0117</strain>
    </source>
</reference>
<evidence type="ECO:0000313" key="2">
    <source>
        <dbReference type="EMBL" id="KAH6692267.1"/>
    </source>
</evidence>
<organism evidence="2 3">
    <name type="scientific">Plectosphaerella plurivora</name>
    <dbReference type="NCBI Taxonomy" id="936078"/>
    <lineage>
        <taxon>Eukaryota</taxon>
        <taxon>Fungi</taxon>
        <taxon>Dikarya</taxon>
        <taxon>Ascomycota</taxon>
        <taxon>Pezizomycotina</taxon>
        <taxon>Sordariomycetes</taxon>
        <taxon>Hypocreomycetidae</taxon>
        <taxon>Glomerellales</taxon>
        <taxon>Plectosphaerellaceae</taxon>
        <taxon>Plectosphaerella</taxon>
    </lineage>
</organism>
<evidence type="ECO:0008006" key="4">
    <source>
        <dbReference type="Google" id="ProtNLM"/>
    </source>
</evidence>
<feature type="compositionally biased region" description="Basic and acidic residues" evidence="1">
    <location>
        <begin position="66"/>
        <end position="80"/>
    </location>
</feature>
<feature type="region of interest" description="Disordered" evidence="1">
    <location>
        <begin position="739"/>
        <end position="761"/>
    </location>
</feature>
<feature type="compositionally biased region" description="Polar residues" evidence="1">
    <location>
        <begin position="40"/>
        <end position="51"/>
    </location>
</feature>
<feature type="region of interest" description="Disordered" evidence="1">
    <location>
        <begin position="1"/>
        <end position="122"/>
    </location>
</feature>
<evidence type="ECO:0000313" key="3">
    <source>
        <dbReference type="Proteomes" id="UP000770015"/>
    </source>
</evidence>
<feature type="compositionally biased region" description="Low complexity" evidence="1">
    <location>
        <begin position="10"/>
        <end position="25"/>
    </location>
</feature>
<dbReference type="Proteomes" id="UP000770015">
    <property type="component" value="Unassembled WGS sequence"/>
</dbReference>
<feature type="region of interest" description="Disordered" evidence="1">
    <location>
        <begin position="278"/>
        <end position="354"/>
    </location>
</feature>
<evidence type="ECO:0000256" key="1">
    <source>
        <dbReference type="SAM" id="MobiDB-lite"/>
    </source>
</evidence>
<feature type="compositionally biased region" description="Low complexity" evidence="1">
    <location>
        <begin position="81"/>
        <end position="92"/>
    </location>
</feature>
<dbReference type="EMBL" id="JAGSXJ010000004">
    <property type="protein sequence ID" value="KAH6692267.1"/>
    <property type="molecule type" value="Genomic_DNA"/>
</dbReference>
<sequence length="761" mass="82068">MAPPTGATKARNAPVSRSARSVVPVIPLPYVRRAKATKDAQPTINGSSLKIQHNAEPATPEPVVAEVEKKLEQVDIKDEASPVVSNGVSPVPHQAEPTPPPTESEATETTEETPEPVESQTAEELELGQIDNAPEQIQNHVPQDVRPPVNTSVVPPPAVPASRYTMPPPFQPGRAANPLTNGDLGRGPRHGMNGPAHLHHPRPSNGSLQFGGFGSNSSSPVPPHSAGFGPPPGLAGPHDGRRPFQGHGQNLSGHSFPHIMPYGTEFIPVAGASTETLPFPGSNYGPGTPLSYQGSNSPNQPDDSGAFGNFGPPHGPNGIGGHPGEPRHHHHGSHGFNGPPPPGMMGGPMPPPPHMMRMMQEAQSTEPWAEYLQSQFQDKAFADCTLELRYLDDRESPVQLKGHRLVLARSQPIRTILQSGHLEADPTIVLETNDKHLRSGAFWMAVQRLYGFPLLDGPDPHTMGETNMALAGGLDVRFDFALGYAAAGKLLGWPSVVLRGIEIAAHHMTWNTLEKALDFAMSDLPGRASADQHAPFAYGRPVEILMDAIVSFIISQFPPFFQLDPSVADPVATSRIPRIPASSSSSSPRMEQPTKTQSGKVQFGQGARARPTHIKFGDMGTPSPPHAGNGPEKYQLNSQEQAINTALSRVLLNLPFAFLKPILEYVEPRFQSMRAVVAEREARRLRAVEAVVEDRVFDAAEIRQSLLSVKPRHTGDAWHILGWQEDMVSYHGEGPSLGRQWVPLPGSQSHPDPEAMQPSYP</sequence>
<accession>A0A9P9AET5</accession>
<keyword evidence="3" id="KW-1185">Reference proteome</keyword>
<feature type="compositionally biased region" description="Polar residues" evidence="1">
    <location>
        <begin position="290"/>
        <end position="302"/>
    </location>
</feature>
<feature type="region of interest" description="Disordered" evidence="1">
    <location>
        <begin position="167"/>
        <end position="256"/>
    </location>
</feature>
<dbReference type="AlphaFoldDB" id="A0A9P9AET5"/>
<protein>
    <recommendedName>
        <fullName evidence="4">BTB domain-containing protein</fullName>
    </recommendedName>
</protein>
<dbReference type="OrthoDB" id="5329403at2759"/>
<comment type="caution">
    <text evidence="2">The sequence shown here is derived from an EMBL/GenBank/DDBJ whole genome shotgun (WGS) entry which is preliminary data.</text>
</comment>
<name>A0A9P9AET5_9PEZI</name>
<feature type="region of interest" description="Disordered" evidence="1">
    <location>
        <begin position="577"/>
        <end position="607"/>
    </location>
</feature>
<proteinExistence type="predicted"/>